<gene>
    <name evidence="1" type="ORF">UFOPK4209_00827</name>
</gene>
<evidence type="ECO:0000313" key="1">
    <source>
        <dbReference type="EMBL" id="CAB5039089.1"/>
    </source>
</evidence>
<dbReference type="EMBL" id="CAFBPY010000129">
    <property type="protein sequence ID" value="CAB5039089.1"/>
    <property type="molecule type" value="Genomic_DNA"/>
</dbReference>
<reference evidence="1" key="1">
    <citation type="submission" date="2020-05" db="EMBL/GenBank/DDBJ databases">
        <authorList>
            <person name="Chiriac C."/>
            <person name="Salcher M."/>
            <person name="Ghai R."/>
            <person name="Kavagutti S V."/>
        </authorList>
    </citation>
    <scope>NUCLEOTIDE SEQUENCE</scope>
</reference>
<sequence length="68" mass="7323">MTSASVRTRASLPETSSLVIALKQSLMVDKTNSSRARIASVKSCLSESFSPMAQSSHIDPFALLLPRD</sequence>
<accession>A0A6J7SDA7</accession>
<dbReference type="AlphaFoldDB" id="A0A6J7SDA7"/>
<name>A0A6J7SDA7_9ZZZZ</name>
<protein>
    <submittedName>
        <fullName evidence="1">Unannotated protein</fullName>
    </submittedName>
</protein>
<organism evidence="1">
    <name type="scientific">freshwater metagenome</name>
    <dbReference type="NCBI Taxonomy" id="449393"/>
    <lineage>
        <taxon>unclassified sequences</taxon>
        <taxon>metagenomes</taxon>
        <taxon>ecological metagenomes</taxon>
    </lineage>
</organism>
<proteinExistence type="predicted"/>